<keyword evidence="4" id="KW-1185">Reference proteome</keyword>
<evidence type="ECO:0000313" key="3">
    <source>
        <dbReference type="EMBL" id="GFO12034.1"/>
    </source>
</evidence>
<gene>
    <name evidence="3" type="ORF">PoB_003853900</name>
</gene>
<evidence type="ECO:0000256" key="2">
    <source>
        <dbReference type="SAM" id="Phobius"/>
    </source>
</evidence>
<keyword evidence="2" id="KW-0472">Membrane</keyword>
<reference evidence="3 4" key="1">
    <citation type="journal article" date="2021" name="Elife">
        <title>Chloroplast acquisition without the gene transfer in kleptoplastic sea slugs, Plakobranchus ocellatus.</title>
        <authorList>
            <person name="Maeda T."/>
            <person name="Takahashi S."/>
            <person name="Yoshida T."/>
            <person name="Shimamura S."/>
            <person name="Takaki Y."/>
            <person name="Nagai Y."/>
            <person name="Toyoda A."/>
            <person name="Suzuki Y."/>
            <person name="Arimoto A."/>
            <person name="Ishii H."/>
            <person name="Satoh N."/>
            <person name="Nishiyama T."/>
            <person name="Hasebe M."/>
            <person name="Maruyama T."/>
            <person name="Minagawa J."/>
            <person name="Obokata J."/>
            <person name="Shigenobu S."/>
        </authorList>
    </citation>
    <scope>NUCLEOTIDE SEQUENCE [LARGE SCALE GENOMIC DNA]</scope>
</reference>
<keyword evidence="2" id="KW-0812">Transmembrane</keyword>
<evidence type="ECO:0000256" key="1">
    <source>
        <dbReference type="SAM" id="MobiDB-lite"/>
    </source>
</evidence>
<feature type="region of interest" description="Disordered" evidence="1">
    <location>
        <begin position="99"/>
        <end position="119"/>
    </location>
</feature>
<feature type="transmembrane region" description="Helical" evidence="2">
    <location>
        <begin position="70"/>
        <end position="89"/>
    </location>
</feature>
<dbReference type="AlphaFoldDB" id="A0AAV4AW64"/>
<sequence length="119" mass="14515">MFRLKFTQDFSKPYLIFGQLNSDIERSRKETRVYIGRHERYSALHDSNVRVVFTIMQVYGRVEKKEYLRIIIDFYLFIVIYFIIGRLGACEYNTSFLRPEKEEEENEEEVKEGVEQRRR</sequence>
<dbReference type="EMBL" id="BLXT01004368">
    <property type="protein sequence ID" value="GFO12034.1"/>
    <property type="molecule type" value="Genomic_DNA"/>
</dbReference>
<name>A0AAV4AW64_9GAST</name>
<organism evidence="3 4">
    <name type="scientific">Plakobranchus ocellatus</name>
    <dbReference type="NCBI Taxonomy" id="259542"/>
    <lineage>
        <taxon>Eukaryota</taxon>
        <taxon>Metazoa</taxon>
        <taxon>Spiralia</taxon>
        <taxon>Lophotrochozoa</taxon>
        <taxon>Mollusca</taxon>
        <taxon>Gastropoda</taxon>
        <taxon>Heterobranchia</taxon>
        <taxon>Euthyneura</taxon>
        <taxon>Panpulmonata</taxon>
        <taxon>Sacoglossa</taxon>
        <taxon>Placobranchoidea</taxon>
        <taxon>Plakobranchidae</taxon>
        <taxon>Plakobranchus</taxon>
    </lineage>
</organism>
<dbReference type="Proteomes" id="UP000735302">
    <property type="component" value="Unassembled WGS sequence"/>
</dbReference>
<accession>A0AAV4AW64</accession>
<keyword evidence="2" id="KW-1133">Transmembrane helix</keyword>
<evidence type="ECO:0000313" key="4">
    <source>
        <dbReference type="Proteomes" id="UP000735302"/>
    </source>
</evidence>
<proteinExistence type="predicted"/>
<comment type="caution">
    <text evidence="3">The sequence shown here is derived from an EMBL/GenBank/DDBJ whole genome shotgun (WGS) entry which is preliminary data.</text>
</comment>
<protein>
    <submittedName>
        <fullName evidence="3">Uncharacterized protein</fullName>
    </submittedName>
</protein>